<feature type="region of interest" description="Disordered" evidence="5">
    <location>
        <begin position="87"/>
        <end position="157"/>
    </location>
</feature>
<name>A0A4S4LE48_9AGAM</name>
<keyword evidence="8" id="KW-1185">Reference proteome</keyword>
<keyword evidence="4 6" id="KW-0472">Membrane</keyword>
<feature type="compositionally biased region" description="Basic and acidic residues" evidence="5">
    <location>
        <begin position="87"/>
        <end position="96"/>
    </location>
</feature>
<gene>
    <name evidence="7" type="ORF">EW145_g1689</name>
</gene>
<dbReference type="InterPro" id="IPR006603">
    <property type="entry name" value="PQ-loop_rpt"/>
</dbReference>
<protein>
    <submittedName>
        <fullName evidence="7">Uncharacterized protein</fullName>
    </submittedName>
</protein>
<evidence type="ECO:0000313" key="7">
    <source>
        <dbReference type="EMBL" id="THH09927.1"/>
    </source>
</evidence>
<dbReference type="Gene3D" id="1.20.1280.290">
    <property type="match status" value="1"/>
</dbReference>
<keyword evidence="2 6" id="KW-0812">Transmembrane</keyword>
<dbReference type="AlphaFoldDB" id="A0A4S4LE48"/>
<dbReference type="EMBL" id="SGPK01000049">
    <property type="protein sequence ID" value="THH09927.1"/>
    <property type="molecule type" value="Genomic_DNA"/>
</dbReference>
<evidence type="ECO:0000256" key="4">
    <source>
        <dbReference type="ARBA" id="ARBA00023136"/>
    </source>
</evidence>
<evidence type="ECO:0000256" key="2">
    <source>
        <dbReference type="ARBA" id="ARBA00022692"/>
    </source>
</evidence>
<comment type="subcellular location">
    <subcellularLocation>
        <location evidence="1">Membrane</location>
        <topology evidence="1">Multi-pass membrane protein</topology>
    </subcellularLocation>
</comment>
<comment type="caution">
    <text evidence="7">The sequence shown here is derived from an EMBL/GenBank/DDBJ whole genome shotgun (WGS) entry which is preliminary data.</text>
</comment>
<evidence type="ECO:0000313" key="8">
    <source>
        <dbReference type="Proteomes" id="UP000308199"/>
    </source>
</evidence>
<evidence type="ECO:0000256" key="1">
    <source>
        <dbReference type="ARBA" id="ARBA00004141"/>
    </source>
</evidence>
<dbReference type="Pfam" id="PF04193">
    <property type="entry name" value="PQ-loop"/>
    <property type="match status" value="1"/>
</dbReference>
<sequence length="157" mass="17434">MTSILLAMGLLPQYWEIFRLGEVRGISITFIVIDTLGGVFSLLSLVFKPKFDILAGVAYSLVVVLDSAVVILAIILNPRAKRQRRRLTEADAEHRFQSGSTSSLDDTGAGHRELTTIDSRVSSTRSSHRNDVLNPVHLETDKEETLGEVQDEKLNEQ</sequence>
<organism evidence="7 8">
    <name type="scientific">Phellinidium pouzarii</name>
    <dbReference type="NCBI Taxonomy" id="167371"/>
    <lineage>
        <taxon>Eukaryota</taxon>
        <taxon>Fungi</taxon>
        <taxon>Dikarya</taxon>
        <taxon>Basidiomycota</taxon>
        <taxon>Agaricomycotina</taxon>
        <taxon>Agaricomycetes</taxon>
        <taxon>Hymenochaetales</taxon>
        <taxon>Hymenochaetaceae</taxon>
        <taxon>Phellinidium</taxon>
    </lineage>
</organism>
<keyword evidence="3 6" id="KW-1133">Transmembrane helix</keyword>
<evidence type="ECO:0000256" key="3">
    <source>
        <dbReference type="ARBA" id="ARBA00022989"/>
    </source>
</evidence>
<dbReference type="GO" id="GO:0016020">
    <property type="term" value="C:membrane"/>
    <property type="evidence" value="ECO:0007669"/>
    <property type="project" value="UniProtKB-SubCell"/>
</dbReference>
<dbReference type="OrthoDB" id="407617at2759"/>
<evidence type="ECO:0000256" key="6">
    <source>
        <dbReference type="SAM" id="Phobius"/>
    </source>
</evidence>
<reference evidence="7 8" key="1">
    <citation type="submission" date="2019-02" db="EMBL/GenBank/DDBJ databases">
        <title>Genome sequencing of the rare red list fungi Phellinidium pouzarii.</title>
        <authorList>
            <person name="Buettner E."/>
            <person name="Kellner H."/>
        </authorList>
    </citation>
    <scope>NUCLEOTIDE SEQUENCE [LARGE SCALE GENOMIC DNA]</scope>
    <source>
        <strain evidence="7 8">DSM 108285</strain>
    </source>
</reference>
<accession>A0A4S4LE48</accession>
<feature type="transmembrane region" description="Helical" evidence="6">
    <location>
        <begin position="26"/>
        <end position="47"/>
    </location>
</feature>
<feature type="compositionally biased region" description="Polar residues" evidence="5">
    <location>
        <begin position="116"/>
        <end position="125"/>
    </location>
</feature>
<feature type="compositionally biased region" description="Basic and acidic residues" evidence="5">
    <location>
        <begin position="138"/>
        <end position="157"/>
    </location>
</feature>
<proteinExistence type="predicted"/>
<evidence type="ECO:0000256" key="5">
    <source>
        <dbReference type="SAM" id="MobiDB-lite"/>
    </source>
</evidence>
<dbReference type="SMART" id="SM00679">
    <property type="entry name" value="CTNS"/>
    <property type="match status" value="1"/>
</dbReference>
<feature type="transmembrane region" description="Helical" evidence="6">
    <location>
        <begin position="53"/>
        <end position="76"/>
    </location>
</feature>
<dbReference type="Proteomes" id="UP000308199">
    <property type="component" value="Unassembled WGS sequence"/>
</dbReference>